<comment type="caution">
    <text evidence="2">The sequence shown here is derived from an EMBL/GenBank/DDBJ whole genome shotgun (WGS) entry which is preliminary data.</text>
</comment>
<name>A0ABX0VY01_9RHOB</name>
<accession>A0ABX0VY01</accession>
<proteinExistence type="predicted"/>
<dbReference type="InterPro" id="IPR002725">
    <property type="entry name" value="YgjP-like_metallopeptidase"/>
</dbReference>
<dbReference type="PANTHER" id="PTHR30399:SF1">
    <property type="entry name" value="UTP PYROPHOSPHATASE"/>
    <property type="match status" value="1"/>
</dbReference>
<gene>
    <name evidence="2" type="ORF">HCZ30_06545</name>
</gene>
<dbReference type="Pfam" id="PF01863">
    <property type="entry name" value="YgjP-like"/>
    <property type="match status" value="1"/>
</dbReference>
<dbReference type="InterPro" id="IPR053136">
    <property type="entry name" value="UTP_pyrophosphatase-like"/>
</dbReference>
<feature type="domain" description="YgjP-like metallopeptidase" evidence="1">
    <location>
        <begin position="23"/>
        <end position="217"/>
    </location>
</feature>
<sequence length="230" mass="25853">MGPHSLPGNPPIAITLRRSTRARRISLRISRVDGRVTLTIPKKVSEAEGMAFAREREDWLRGHLSEMSGVNLVGIGSKVPVRGILREVTAGQGRSVAMNDSQLLVPGDPARAGVRVQAMLKTMARDALAEASDRYAAKVGRSYNKITLRDTRSRWGSCTSRKDLMYSWRLIMAPTEVLDYVAAHEVAHLVEMNHSDAFWSVVEGIYPDYRKVRHWLRVNGQDLHSYRFTD</sequence>
<evidence type="ECO:0000259" key="1">
    <source>
        <dbReference type="Pfam" id="PF01863"/>
    </source>
</evidence>
<dbReference type="RefSeq" id="WP_167637477.1">
    <property type="nucleotide sequence ID" value="NZ_JAATOP010000003.1"/>
</dbReference>
<dbReference type="Gene3D" id="3.30.2010.10">
    <property type="entry name" value="Metalloproteases ('zincins'), catalytic domain"/>
    <property type="match status" value="1"/>
</dbReference>
<protein>
    <submittedName>
        <fullName evidence="2">M48 family metallopeptidase</fullName>
    </submittedName>
</protein>
<dbReference type="CDD" id="cd07344">
    <property type="entry name" value="M48_yhfN_like"/>
    <property type="match status" value="1"/>
</dbReference>
<reference evidence="2 3" key="1">
    <citation type="submission" date="2020-03" db="EMBL/GenBank/DDBJ databases">
        <title>Bacterial isolates of synthetic phycosphere.</title>
        <authorList>
            <person name="Fu H."/>
            <person name="Moran M.A."/>
        </authorList>
    </citation>
    <scope>NUCLEOTIDE SEQUENCE [LARGE SCALE GENOMIC DNA]</scope>
    <source>
        <strain evidence="2 3">HF1</strain>
    </source>
</reference>
<dbReference type="Proteomes" id="UP000709466">
    <property type="component" value="Unassembled WGS sequence"/>
</dbReference>
<evidence type="ECO:0000313" key="2">
    <source>
        <dbReference type="EMBL" id="NIY72092.1"/>
    </source>
</evidence>
<dbReference type="EMBL" id="JAATOP010000003">
    <property type="protein sequence ID" value="NIY72092.1"/>
    <property type="molecule type" value="Genomic_DNA"/>
</dbReference>
<keyword evidence="3" id="KW-1185">Reference proteome</keyword>
<organism evidence="2 3">
    <name type="scientific">Marivivens donghaensis</name>
    <dbReference type="NCBI Taxonomy" id="1699413"/>
    <lineage>
        <taxon>Bacteria</taxon>
        <taxon>Pseudomonadati</taxon>
        <taxon>Pseudomonadota</taxon>
        <taxon>Alphaproteobacteria</taxon>
        <taxon>Rhodobacterales</taxon>
        <taxon>Paracoccaceae</taxon>
        <taxon>Marivivens group</taxon>
        <taxon>Marivivens</taxon>
    </lineage>
</organism>
<dbReference type="PANTHER" id="PTHR30399">
    <property type="entry name" value="UNCHARACTERIZED PROTEIN YGJP"/>
    <property type="match status" value="1"/>
</dbReference>
<evidence type="ECO:0000313" key="3">
    <source>
        <dbReference type="Proteomes" id="UP000709466"/>
    </source>
</evidence>